<feature type="domain" description="SbsA Ig-like" evidence="2">
    <location>
        <begin position="3951"/>
        <end position="4060"/>
    </location>
</feature>
<evidence type="ECO:0000313" key="4">
    <source>
        <dbReference type="EMBL" id="QHT71575.1"/>
    </source>
</evidence>
<name>A0A6C0GTT0_9BACT</name>
<feature type="domain" description="SbsA Ig-like" evidence="2">
    <location>
        <begin position="48"/>
        <end position="156"/>
    </location>
</feature>
<feature type="domain" description="SbsA Ig-like" evidence="2">
    <location>
        <begin position="2379"/>
        <end position="2486"/>
    </location>
</feature>
<feature type="domain" description="SbsA Ig-like" evidence="2">
    <location>
        <begin position="269"/>
        <end position="377"/>
    </location>
</feature>
<dbReference type="EMBL" id="CP048222">
    <property type="protein sequence ID" value="QHT71575.1"/>
    <property type="molecule type" value="Genomic_DNA"/>
</dbReference>
<keyword evidence="5" id="KW-1185">Reference proteome</keyword>
<protein>
    <submittedName>
        <fullName evidence="4">T9SS type A sorting domain-containing protein</fullName>
    </submittedName>
</protein>
<feature type="domain" description="SbsA Ig-like" evidence="2">
    <location>
        <begin position="2155"/>
        <end position="2261"/>
    </location>
</feature>
<dbReference type="Gene3D" id="2.60.40.4070">
    <property type="match status" value="1"/>
</dbReference>
<feature type="domain" description="SbsA Ig-like" evidence="2">
    <location>
        <begin position="1484"/>
        <end position="1592"/>
    </location>
</feature>
<reference evidence="4 5" key="1">
    <citation type="submission" date="2020-01" db="EMBL/GenBank/DDBJ databases">
        <authorList>
            <person name="Kim M.K."/>
        </authorList>
    </citation>
    <scope>NUCLEOTIDE SEQUENCE [LARGE SCALE GENOMIC DNA]</scope>
    <source>
        <strain evidence="4 5">172606-1</strain>
    </source>
</reference>
<dbReference type="InterPro" id="IPR025965">
    <property type="entry name" value="FlgD/Vpr_Ig-like"/>
</dbReference>
<evidence type="ECO:0000259" key="3">
    <source>
        <dbReference type="Pfam" id="PF13860"/>
    </source>
</evidence>
<feature type="domain" description="SbsA Ig-like" evidence="2">
    <location>
        <begin position="4065"/>
        <end position="4171"/>
    </location>
</feature>
<feature type="domain" description="SbsA Ig-like" evidence="2">
    <location>
        <begin position="2491"/>
        <end position="2599"/>
    </location>
</feature>
<feature type="domain" description="SbsA Ig-like" evidence="2">
    <location>
        <begin position="3386"/>
        <end position="3493"/>
    </location>
</feature>
<feature type="domain" description="SbsA Ig-like" evidence="2">
    <location>
        <begin position="1374"/>
        <end position="1482"/>
    </location>
</feature>
<feature type="domain" description="SbsA Ig-like" evidence="2">
    <location>
        <begin position="3048"/>
        <end position="3155"/>
    </location>
</feature>
<feature type="domain" description="SbsA Ig-like" evidence="2">
    <location>
        <begin position="4513"/>
        <end position="4617"/>
    </location>
</feature>
<evidence type="ECO:0000313" key="5">
    <source>
        <dbReference type="Proteomes" id="UP000480178"/>
    </source>
</evidence>
<organism evidence="4 5">
    <name type="scientific">Rhodocytophaga rosea</name>
    <dbReference type="NCBI Taxonomy" id="2704465"/>
    <lineage>
        <taxon>Bacteria</taxon>
        <taxon>Pseudomonadati</taxon>
        <taxon>Bacteroidota</taxon>
        <taxon>Cytophagia</taxon>
        <taxon>Cytophagales</taxon>
        <taxon>Rhodocytophagaceae</taxon>
        <taxon>Rhodocytophaga</taxon>
    </lineage>
</organism>
<sequence>MTINPADFPNSATITVTVPAGAFTDESGNAFAGIAATEWSFSTEAPADTEVPTITTYAPADESANIAVAENLVLTFSEEVVKGTGNITISQGTTSQIIDVITAAVVVNGNQVTINPPADFPSQTAISVEIAADVFRDVAGNSFAGILTTTTWNFTTEDTTVPTLTTFTPANNSTNAEIDDNLVLTFSENIVAGVGSLTINQGATSQTILVSGPAVSITGNTATINPSDFPNSATINVTVPAGVFADAAGNAFAGITSTEWSFTTEAPADTEAPTVTAYTPADNATNVTLASDLILTFSEEVIKGTGNITITQGAASQTIAVTNAAVVVNGTEVTINPPDDFPSQAQVSVQIGAGAFKDLAGNNYSGIPNTTTWNFTTEDNTTPALTSFTPANNATEVAVDASLVIGFSENIQAGTGSIIIKQGATSQTIPITDPAVSITGNMVTINPLDFPNSATITVTIPVGAFTDEAGNEFAGIASTEWSFTTEALADTEAPIVTTYAPADNANNIPVGEVLVLTFDEAVQKGSGSISIKYGSSTQLIEVSSASVTVSGAQATINPATDLPEGTAIQILIQPGTFTDMAGNAFAGIADETTWNFSTEDTTEPVVSELSPADGASNIARNTHLILTFSEPVQKGTGNITINEEDNIQIIPVNNAAVTISGAVATINPPAELLGGKEVIVDIPVGAFKDVSGNNFNGITNAWSFTVADEDVPVVTAFNPVDGATDVVIDANLTITFSEEIVKGTGNIVINQGATSQTIPVTDAAISLNGNQVTINPPADLPSGAQVSIQISAGAFKDVSGNEYAGITSETAWNFIVKDITAPVVTSRSPADNASTIAVDANLVLEFSETVKVGEGNITINKGTNTQVIPVKNPAFVSVSGKTATINPSDFPNSASVSITIPAGAFTDEAGNEFAGIASSEWSFITEEAADETAPVVTTYTPADEATAVALTSDLVLTFDEEVVKGTGNMVIYQGTTSQTIAVTETEVVVNGNQVTIDPALDFASATPVYVTIQAGAFTDVDGNAFAGITSNTTWNFTTEDNTAPALTSFTPADNSTGVAIDADLVLTFTENVQAGTGNIVINQGTTSQTIAVTDAAVSIADNVVTIDPSDFPNSASVSITVAEGAFTDEAGNEFAGIAASEWRFTTQAPADNQPPTVTSYAPLDNATGVVLSSDLVLTFSETVVKGAGTILLSQGTTTQTIPVSDNAVTVNGNVVTIDPPTDFPSQSAVSVQIAGGAFTDVAGNDYAGITSPDSWNFTSEDKTAPVVTTFSPADNFIGVEANANLVLTFSENMQKGTGTITLHQGLTSQQIAVGSTAVTVNDNIITIDPPTDFPFLATVWVEIPAGAFIDISDNAYEGISAANEWNFTVIALIDTTDPTLTATTPADEASKVGIADNLQLTFSEPVQKGSGTITITQGTTSQLIAVSDGVVAVNGSTVTIDPPIDFPSQTQVSVQIEAGTFEDAAGNEFAGITNTTSWNFTTEDKTAPEILTLTPADDLLQVPVNANLEIVFDENIQKGAGEITINQGTTTQQIAISSANVTVDETKVTIDIPDDMPAGTNVYVLLPQGAFIDLSGNPSAFINEATAWNFRTADPIDDTPPSIVTLSPADNSTNIPIDTELVLTFNEAVKVGTGSITITHSEASQTIPVTDAVVSISGNTVTINPADFPNSATITVTIPAGAFTDESDNAFAGITATEWGFTTQAPVDTEVPTITTYAPADEAANVAIAENLVLTFSEEVVKGTGNITINQGTTSQIIDVITAAVVVNGNQVTINPPADFPSQTAISVEIAANVFRDVAGNSFAGILTPTVWNFTTEDITASTLTAFTPANNATEVAVNESLELTFDEPIQAGTGNITITQGETSQTIAVTDAAVTIADNVVSINPADFPNGTIITVTVPAGAFTDAAGNEFAGIAATDWSFTTEAEEDNTAPVVTAFSPTNGSTSVPAGENLILTFSEQIAAGTGKITITQGTASQEIVVPNGQVTIAGNTVTINPAADLLEGEDIAIQIEAGTFTDLAGNPYAGIINSTTWTFTTEEAQDETAPIVSEYAPADGEVDVPLNTNLVLTFDEPVVKGTGNITITQGADSQTIAVTDAAVSVNGNTVTINPTTDFAEQTLVNVQIQAGAIKDATGNDYTGIVDNTTWNFTTAATPDNTPPILATLVPANDANNIAIDANLIVTFDEPVIAGTGNIIINQGATSQTIAVTDASVTINGNEVTINPADFPNGTIITVTVPAGAFTDAAGNAFAGIAATDWSFTTEASVDTEAPTVITYVPADGATQVAVASNLVLTFSETVVKGEGNIVITQGATTQAIAVTDAAVTVNGTEATINPPDDFPAGTDIYVQIEAGAFKDAAGNNYGGIANNTTWNFTTAATPDITAPVLDAFVPADNANNIAVNANLVLTFSEEVVAGEGNITINQGATSQIIAITDAAVIINGNQVTINPPQDFPNGATISVTIPAAVIKDAAGNEFAGITADSWSFTTSETADTQAPTVTTYVPEDDANDIDIAGNLVLTFNEPVEKGAGNITITQGEATQTIAVTDAAVSVENNQVTINPPADLPEGTPVSVQIEEGAITDVAGNEFAGIADNTTWNFTTATTIDETAPTLTAFTPANNATEVAVNESLELTFDEPIQAGTGNIIINQGETSQTIAVTDAAVTLADNVVTINLADFPNGATITVTIPAGAFTDAAGNEFAGIAATDWSFTTAAEEDITAPAITTLAPADEAINVPEDANLVITFNEAVETGGGNIIISQGETSQTIAVTDAAVTVDGTTVTINPPDDFPAETAISIQMDTGAFKDLAGNNFEGIINTTTWNFTTVAPADIIAPVLSSFTPDHNAANIGTGQNITLTFNEPVVAGAGNITIDQGSTSQTIAVTDASVTINGNEVTINPADFPNGTIITVTVPAGAFTDAAGNEFAGIAATDWSFTIQQAQDETAPVLTETLPVEGAVNVAVNENITLTFNENVKAGGGNITITHGATSQTIPVTDEAFVNITGNIVTINPADFPNSATVTVTIPAGAFQDAAGNNTEAITRTFSVTAPADETVPIISNLSPPDNATDVTVNADLVITFNEEVKKGTGTITINQGGTTQTIDVSDETVNIQGTTVTINPPEDFPAGSAVSIQMPAGVFTDLADNPFAGITAATTWNFTVASPADNIPPLVVSFAPADGAQNVAAGSNLIITFNEPVKKGRGNLIINLGNSTQTLNVASEAVTVQGNTITINPPEDFPSGTNVNILMLSGVFTDLANNSYAGIDNAETWNFSVPDNIPPVRTLLYPPDNSTDVPPNINLIMIFSENIKKGTGNITITREGTTQTQVVDVNSDAVTVSGTTVIINPTVNFPAASTVTIQMPEGIFTDISGNPYSGISDPTEWNLTISGTVDVMPPSIVELQPQDDAVDVAPTSNLVITFSENVQKGTGNITITQGATTQVIPVTSEAVTIEGTTVTIDPPNDLPEGAAVNVQIPSGVFSDVSNNIFAGITNATTWNFTVNTATPSDNIAPEVSVLSPADDALNVPLDADLVITFNEAVKKGSGLIIIQQNNSNRIINVNNNDVSVNGNVVTIKAANFPANRPLYILITEGTFTDIAGNDFAGINDETGWNFTTGAPVDNTAPAVRAYAPADNAQNVPVAANLVLTFNETVKKGTGNITITQGTTTQTINVNSNAVSVAANKVTINPVADFPLSTAISVQMPAGIFTDNAGNNYAGIANATTWNFTTADPADTTPPTVITYNPADGAANVAVAVNLSITFSEPVVKGTGNITVTQGATTQTIAVTSAAVSVNGATVAINPPANLPGGTAISVQIEAGAFKDTAGNNFAGINNTTTWNFTTVQPVDTTPPQGITLSPADNAQDVAPNANLVITFNEPVKAGTGTIVINQGNTSQSIVVPGANITIAGSTVTINPPADFPAGATIGVEIPQGALTDLAGNAYEGLDATQWSFTVAPGADTTPPQISTLSPVNNAPNIAIDVNLSITFNEAIEKGTGNILIRQGNTILQTIAVTNASVTVSGNTLTINPAANLPAGTLLNVQLEDGTVKDLAGNTFAGITNTTTWRFTTIAPADTTPPVLSSLSPVNGAVNVTVNTNLSLTFNETIKKKTGDITLTVNGTAQAIPVTDASVTVSGNTVTINPASDFPFGAQVSVEIPAGVISDVAGNNFGGITAAQWAFTIVPPVDNTAPTVTAFSPADNSIDVEVNTDLVITFSEPIDKGTGTIEIRQEGTLQTIQVTDPSVTISGNTVTINPASDFEYEASVNIQMPSGVFADKAGNPYAGIASAGIWNFETADLPDQVPPAITTFSPADNAQNVKSAENLVITFSEPVKKGTGTISISQNGTVQQISVSDAAVTVAGNVVTINPATDFTYEADVFVEIEAGVFTDNSNNNFAGISGNEVWNFTIELAPDTTAPTIVSVNPADDATNIAPDTELTITFSEPVQKGNGTIILTQGTSSQTIDINSSAISISSAVLTINPETNFPSGASVSVLIIPGAITDLAGNAFAGITDAATWNFTIQDIIAPQLTAIFPEDNATGIAVNTNLVMSFDEEIKKGTGVITISDGITTQTIDVNSDAVIISGTTVIINPPANFGFDATISVQMGSGVLTDLAGNPFAGITDPAAWTITVAGFVDDVPPAVVSLSPEDNAVLVPSNTILEMVFSENVQKGAGAITITQGGISKTMNVSSGAISINGAKVTILPDEDFDLGAEVYILVPKGAFADLSNNPFAGILTATGWNFTIDQTVPVSIVNTSFPEVILSSEATTQASVELNRVPQGLKVEFVFRGIAREQWQKQTVSSSTLTFTASMPQASFDEIGLEYYFDITQASGFKIASDTGYTYIQYVGNGLDVTGLKFGNQVSDYQIISVPLELKNKQVNDVLEDNLGEYNIKKWRLFNYKNELLQEYKDGFTTLEAGEAYWLIVKNEANVNTGEGTTLKVRKANPYTLSLKKGWNQIGNPYNFNISWADVRTYNNNPEGLGNLRPFEEEFLDSDLLMKQRGAFVFVENDMTIQIPVLKNNTANGRISAEQELKFTPNTLWEINFALISKEMPYRLAGLGMHPEASQSKDRYDDITVPRFVKYLEMNFKHPEYFAPDFTRDIRPVEENQQWEFTVESNLEPQAVNLQWHSYFSQGYENGKKLMLLDVNHNRIVDLSRQNQYSFWQDSLTAFRMYYGSPEYIREHLQSFQTSLSENYPNPFKDNTTITFILSKVDPTYQVKLEVYNVSGQNVATLVEGAYVSGAYQINWDGTDNTGKKLPPGMYIYKLETNSESGPATFTRKMVLQ</sequence>
<evidence type="ECO:0000259" key="2">
    <source>
        <dbReference type="Pfam" id="PF13205"/>
    </source>
</evidence>
<feature type="domain" description="SbsA Ig-like" evidence="2">
    <location>
        <begin position="158"/>
        <end position="264"/>
    </location>
</feature>
<feature type="domain" description="SbsA Ig-like" evidence="2">
    <location>
        <begin position="2604"/>
        <end position="2710"/>
    </location>
</feature>
<feature type="domain" description="SbsA Ig-like" evidence="2">
    <location>
        <begin position="1040"/>
        <end position="1146"/>
    </location>
</feature>
<feature type="domain" description="SbsA Ig-like" evidence="2">
    <location>
        <begin position="4626"/>
        <end position="4733"/>
    </location>
</feature>
<gene>
    <name evidence="4" type="ORF">GXP67_35375</name>
</gene>
<feature type="domain" description="SbsA Ig-like" evidence="2">
    <location>
        <begin position="379"/>
        <end position="485"/>
    </location>
</feature>
<feature type="domain" description="SbsA Ig-like" evidence="2">
    <location>
        <begin position="2266"/>
        <end position="2374"/>
    </location>
</feature>
<dbReference type="Pfam" id="PF13860">
    <property type="entry name" value="FlgD_ig"/>
    <property type="match status" value="1"/>
</dbReference>
<accession>A0A6C0GTT0</accession>
<dbReference type="InterPro" id="IPR014755">
    <property type="entry name" value="Cu-Rt/internalin_Ig-like"/>
</dbReference>
<feature type="domain" description="SbsA Ig-like" evidence="2">
    <location>
        <begin position="1708"/>
        <end position="1816"/>
    </location>
</feature>
<dbReference type="InterPro" id="IPR032812">
    <property type="entry name" value="SbsA_Ig"/>
</dbReference>
<feature type="domain" description="SbsA Ig-like" evidence="2">
    <location>
        <begin position="3839"/>
        <end position="3945"/>
    </location>
</feature>
<feature type="domain" description="SbsA Ig-like" evidence="2">
    <location>
        <begin position="2042"/>
        <end position="2150"/>
    </location>
</feature>
<feature type="domain" description="SbsA Ig-like" evidence="2">
    <location>
        <begin position="3613"/>
        <end position="3721"/>
    </location>
</feature>
<feature type="domain" description="SbsA Ig-like" evidence="2">
    <location>
        <begin position="1261"/>
        <end position="1368"/>
    </location>
</feature>
<evidence type="ECO:0000256" key="1">
    <source>
        <dbReference type="ARBA" id="ARBA00022729"/>
    </source>
</evidence>
<feature type="domain" description="SbsA Ig-like" evidence="2">
    <location>
        <begin position="4290"/>
        <end position="4397"/>
    </location>
</feature>
<dbReference type="KEGG" id="rhoz:GXP67_35375"/>
<feature type="domain" description="SbsA Ig-like" evidence="2">
    <location>
        <begin position="1818"/>
        <end position="1924"/>
    </location>
</feature>
<feature type="domain" description="SbsA Ig-like" evidence="2">
    <location>
        <begin position="3161"/>
        <end position="3268"/>
    </location>
</feature>
<feature type="domain" description="SbsA Ig-like" evidence="2">
    <location>
        <begin position="708"/>
        <end position="814"/>
    </location>
</feature>
<feature type="domain" description="SbsA Ig-like" evidence="2">
    <location>
        <begin position="4403"/>
        <end position="4510"/>
    </location>
</feature>
<dbReference type="NCBIfam" id="TIGR04183">
    <property type="entry name" value="Por_Secre_tail"/>
    <property type="match status" value="1"/>
</dbReference>
<feature type="domain" description="SbsA Ig-like" evidence="2">
    <location>
        <begin position="3271"/>
        <end position="3371"/>
    </location>
</feature>
<feature type="domain" description="SbsA Ig-like" evidence="2">
    <location>
        <begin position="818"/>
        <end position="925"/>
    </location>
</feature>
<feature type="domain" description="SbsA Ig-like" evidence="2">
    <location>
        <begin position="3726"/>
        <end position="3834"/>
    </location>
</feature>
<dbReference type="Proteomes" id="UP000480178">
    <property type="component" value="Chromosome"/>
</dbReference>
<feature type="domain" description="SbsA Ig-like" evidence="2">
    <location>
        <begin position="2939"/>
        <end position="3040"/>
    </location>
</feature>
<proteinExistence type="predicted"/>
<feature type="domain" description="SbsA Ig-like" evidence="2">
    <location>
        <begin position="930"/>
        <end position="1038"/>
    </location>
</feature>
<feature type="domain" description="FlgD/Vpr Ig-like" evidence="3">
    <location>
        <begin position="5196"/>
        <end position="5261"/>
    </location>
</feature>
<feature type="domain" description="SbsA Ig-like" evidence="2">
    <location>
        <begin position="1151"/>
        <end position="1258"/>
    </location>
</feature>
<feature type="domain" description="SbsA Ig-like" evidence="2">
    <location>
        <begin position="3501"/>
        <end position="3608"/>
    </location>
</feature>
<feature type="domain" description="SbsA Ig-like" evidence="2">
    <location>
        <begin position="600"/>
        <end position="705"/>
    </location>
</feature>
<feature type="domain" description="SbsA Ig-like" evidence="2">
    <location>
        <begin position="2715"/>
        <end position="2823"/>
    </location>
</feature>
<feature type="domain" description="SbsA Ig-like" evidence="2">
    <location>
        <begin position="1929"/>
        <end position="2037"/>
    </location>
</feature>
<dbReference type="InterPro" id="IPR026444">
    <property type="entry name" value="Secre_tail"/>
</dbReference>
<feature type="domain" description="SbsA Ig-like" evidence="2">
    <location>
        <begin position="490"/>
        <end position="598"/>
    </location>
</feature>
<dbReference type="Pfam" id="PF13205">
    <property type="entry name" value="Big_5"/>
    <property type="match status" value="42"/>
</dbReference>
<keyword evidence="1" id="KW-0732">Signal</keyword>
<dbReference type="Gene3D" id="2.60.40.1220">
    <property type="match status" value="28"/>
</dbReference>
<feature type="domain" description="SbsA Ig-like" evidence="2">
    <location>
        <begin position="1597"/>
        <end position="1703"/>
    </location>
</feature>
<feature type="domain" description="SbsA Ig-like" evidence="2">
    <location>
        <begin position="4177"/>
        <end position="4285"/>
    </location>
</feature>
<feature type="domain" description="SbsA Ig-like" evidence="2">
    <location>
        <begin position="2828"/>
        <end position="2933"/>
    </location>
</feature>